<dbReference type="InterPro" id="IPR036034">
    <property type="entry name" value="PDZ_sf"/>
</dbReference>
<evidence type="ECO:0000256" key="3">
    <source>
        <dbReference type="ARBA" id="ARBA00022801"/>
    </source>
</evidence>
<dbReference type="InterPro" id="IPR001940">
    <property type="entry name" value="Peptidase_S1C"/>
</dbReference>
<name>A0A2W5DHK5_9BURK</name>
<reference evidence="7 8" key="1">
    <citation type="submission" date="2017-08" db="EMBL/GenBank/DDBJ databases">
        <title>Infants hospitalized years apart are colonized by the same room-sourced microbial strains.</title>
        <authorList>
            <person name="Brooks B."/>
            <person name="Olm M.R."/>
            <person name="Firek B.A."/>
            <person name="Baker R."/>
            <person name="Thomas B.C."/>
            <person name="Morowitz M.J."/>
            <person name="Banfield J.F."/>
        </authorList>
    </citation>
    <scope>NUCLEOTIDE SEQUENCE [LARGE SCALE GENOMIC DNA]</scope>
    <source>
        <strain evidence="7">S2_012_000_R2_81</strain>
    </source>
</reference>
<proteinExistence type="inferred from homology"/>
<feature type="signal peptide" evidence="5">
    <location>
        <begin position="1"/>
        <end position="20"/>
    </location>
</feature>
<dbReference type="PANTHER" id="PTHR43343:SF3">
    <property type="entry name" value="PROTEASE DO-LIKE 8, CHLOROPLASTIC"/>
    <property type="match status" value="1"/>
</dbReference>
<evidence type="ECO:0000313" key="8">
    <source>
        <dbReference type="Proteomes" id="UP000249633"/>
    </source>
</evidence>
<dbReference type="Pfam" id="PF13365">
    <property type="entry name" value="Trypsin_2"/>
    <property type="match status" value="1"/>
</dbReference>
<evidence type="ECO:0000259" key="6">
    <source>
        <dbReference type="PROSITE" id="PS50106"/>
    </source>
</evidence>
<dbReference type="SUPFAM" id="SSF50156">
    <property type="entry name" value="PDZ domain-like"/>
    <property type="match status" value="1"/>
</dbReference>
<evidence type="ECO:0000256" key="4">
    <source>
        <dbReference type="ARBA" id="ARBA00022825"/>
    </source>
</evidence>
<dbReference type="PANTHER" id="PTHR43343">
    <property type="entry name" value="PEPTIDASE S12"/>
    <property type="match status" value="1"/>
</dbReference>
<dbReference type="PROSITE" id="PS50106">
    <property type="entry name" value="PDZ"/>
    <property type="match status" value="1"/>
</dbReference>
<dbReference type="GO" id="GO:0004252">
    <property type="term" value="F:serine-type endopeptidase activity"/>
    <property type="evidence" value="ECO:0007669"/>
    <property type="project" value="InterPro"/>
</dbReference>
<accession>A0A2W5DHK5</accession>
<dbReference type="SUPFAM" id="SSF50494">
    <property type="entry name" value="Trypsin-like serine proteases"/>
    <property type="match status" value="1"/>
</dbReference>
<keyword evidence="3" id="KW-0378">Hydrolase</keyword>
<gene>
    <name evidence="7" type="ORF">DI603_13215</name>
</gene>
<evidence type="ECO:0000256" key="2">
    <source>
        <dbReference type="ARBA" id="ARBA00022670"/>
    </source>
</evidence>
<sequence>MLAASLGALLAATGSLPVHAASAAQPRPVTPRGPLDAEETNNINVFRKTSPSVVHITTLAYQRDLFSMRITEQPQGTGSGFIWDEAGHIVTNFHVIQGGSAATVTLSDQSVHPAKLVGSFPDRDLAVLRIDAPREKLAPIAIGSSRELQVGQKVYAIGNPFGLDQTLTTGLVSALNREIESVTRRTIRGAIQTDAAINPGNSGGPLLDSAGRLIGVNTSIYSPSGASAGIGFAIPVDEVNRIVPRLIRDGRFIRPVLGVTSGAANLAQALGAPKGVLLVGVASGGPAARAGLQAYARDRNGRIVAGDVITAVDGQPVADLDDMLSLIEQRQIGERVTLSVWRAGQTRKVVATLGSSD</sequence>
<organism evidence="7 8">
    <name type="scientific">Roseateles depolymerans</name>
    <dbReference type="NCBI Taxonomy" id="76731"/>
    <lineage>
        <taxon>Bacteria</taxon>
        <taxon>Pseudomonadati</taxon>
        <taxon>Pseudomonadota</taxon>
        <taxon>Betaproteobacteria</taxon>
        <taxon>Burkholderiales</taxon>
        <taxon>Sphaerotilaceae</taxon>
        <taxon>Roseateles</taxon>
    </lineage>
</organism>
<dbReference type="InterPro" id="IPR043504">
    <property type="entry name" value="Peptidase_S1_PA_chymotrypsin"/>
</dbReference>
<dbReference type="InterPro" id="IPR001478">
    <property type="entry name" value="PDZ"/>
</dbReference>
<dbReference type="InterPro" id="IPR051201">
    <property type="entry name" value="Chloro_Bact_Ser_Proteases"/>
</dbReference>
<feature type="domain" description="PDZ" evidence="6">
    <location>
        <begin position="243"/>
        <end position="344"/>
    </location>
</feature>
<comment type="caution">
    <text evidence="7">The sequence shown here is derived from an EMBL/GenBank/DDBJ whole genome shotgun (WGS) entry which is preliminary data.</text>
</comment>
<dbReference type="InterPro" id="IPR009003">
    <property type="entry name" value="Peptidase_S1_PA"/>
</dbReference>
<dbReference type="PRINTS" id="PR00834">
    <property type="entry name" value="PROTEASES2C"/>
</dbReference>
<evidence type="ECO:0000256" key="1">
    <source>
        <dbReference type="ARBA" id="ARBA00010541"/>
    </source>
</evidence>
<keyword evidence="2" id="KW-0645">Protease</keyword>
<dbReference type="Proteomes" id="UP000249633">
    <property type="component" value="Unassembled WGS sequence"/>
</dbReference>
<protein>
    <submittedName>
        <fullName evidence="7">2-alkenal reductase</fullName>
    </submittedName>
</protein>
<dbReference type="AlphaFoldDB" id="A0A2W5DHK5"/>
<dbReference type="FunFam" id="2.40.10.10:FF:000001">
    <property type="entry name" value="Periplasmic serine protease DegS"/>
    <property type="match status" value="1"/>
</dbReference>
<evidence type="ECO:0000256" key="5">
    <source>
        <dbReference type="SAM" id="SignalP"/>
    </source>
</evidence>
<keyword evidence="5" id="KW-0732">Signal</keyword>
<dbReference type="GO" id="GO:0006508">
    <property type="term" value="P:proteolysis"/>
    <property type="evidence" value="ECO:0007669"/>
    <property type="project" value="UniProtKB-KW"/>
</dbReference>
<comment type="similarity">
    <text evidence="1">Belongs to the peptidase S1C family.</text>
</comment>
<keyword evidence="4" id="KW-0720">Serine protease</keyword>
<dbReference type="EMBL" id="QFOD01000011">
    <property type="protein sequence ID" value="PZP31345.1"/>
    <property type="molecule type" value="Genomic_DNA"/>
</dbReference>
<dbReference type="SMART" id="SM00228">
    <property type="entry name" value="PDZ"/>
    <property type="match status" value="1"/>
</dbReference>
<dbReference type="Pfam" id="PF13180">
    <property type="entry name" value="PDZ_2"/>
    <property type="match status" value="1"/>
</dbReference>
<dbReference type="Gene3D" id="2.40.10.10">
    <property type="entry name" value="Trypsin-like serine proteases"/>
    <property type="match status" value="2"/>
</dbReference>
<evidence type="ECO:0000313" key="7">
    <source>
        <dbReference type="EMBL" id="PZP31345.1"/>
    </source>
</evidence>
<feature type="chain" id="PRO_5016000078" evidence="5">
    <location>
        <begin position="21"/>
        <end position="357"/>
    </location>
</feature>
<dbReference type="Gene3D" id="2.30.42.10">
    <property type="match status" value="1"/>
</dbReference>